<dbReference type="PANTHER" id="PTHR11941">
    <property type="entry name" value="ENOYL-COA HYDRATASE-RELATED"/>
    <property type="match status" value="1"/>
</dbReference>
<dbReference type="InterPro" id="IPR001753">
    <property type="entry name" value="Enoyl-CoA_hydra/iso"/>
</dbReference>
<dbReference type="PROSITE" id="PS51009">
    <property type="entry name" value="CYTCII"/>
    <property type="match status" value="1"/>
</dbReference>
<proteinExistence type="predicted"/>
<dbReference type="InterPro" id="IPR029045">
    <property type="entry name" value="ClpP/crotonase-like_dom_sf"/>
</dbReference>
<comment type="caution">
    <text evidence="1">The sequence shown here is derived from an EMBL/GenBank/DDBJ whole genome shotgun (WGS) entry which is preliminary data.</text>
</comment>
<dbReference type="InterPro" id="IPR053482">
    <property type="entry name" value="DPA-CoA_Dioxygenase"/>
</dbReference>
<dbReference type="Pfam" id="PF00378">
    <property type="entry name" value="ECH_1"/>
    <property type="match status" value="1"/>
</dbReference>
<evidence type="ECO:0000313" key="1">
    <source>
        <dbReference type="EMBL" id="MCQ4083507.1"/>
    </source>
</evidence>
<dbReference type="RefSeq" id="WP_255922466.1">
    <property type="nucleotide sequence ID" value="NZ_JANFNG010000022.1"/>
</dbReference>
<evidence type="ECO:0000313" key="2">
    <source>
        <dbReference type="Proteomes" id="UP001057702"/>
    </source>
</evidence>
<reference evidence="1" key="1">
    <citation type="submission" date="2022-06" db="EMBL/GenBank/DDBJ databases">
        <title>Draft genome sequence of Streptomyces sp. RB6PN25 isolated from peat swamp forest in Thailand.</title>
        <authorList>
            <person name="Duangmal K."/>
            <person name="Klaysubun C."/>
        </authorList>
    </citation>
    <scope>NUCLEOTIDE SEQUENCE</scope>
    <source>
        <strain evidence="1">RB6PN25</strain>
    </source>
</reference>
<dbReference type="InterPro" id="IPR002321">
    <property type="entry name" value="Cyt_c_II"/>
</dbReference>
<name>A0ABT1Q0P2_9ACTN</name>
<dbReference type="SUPFAM" id="SSF52096">
    <property type="entry name" value="ClpP/crotonase"/>
    <property type="match status" value="1"/>
</dbReference>
<accession>A0ABT1Q0P2</accession>
<organism evidence="1 2">
    <name type="scientific">Streptomyces humicola</name>
    <dbReference type="NCBI Taxonomy" id="2953240"/>
    <lineage>
        <taxon>Bacteria</taxon>
        <taxon>Bacillati</taxon>
        <taxon>Actinomycetota</taxon>
        <taxon>Actinomycetes</taxon>
        <taxon>Kitasatosporales</taxon>
        <taxon>Streptomycetaceae</taxon>
        <taxon>Streptomyces</taxon>
    </lineage>
</organism>
<dbReference type="PANTHER" id="PTHR11941:SF54">
    <property type="entry name" value="ENOYL-COA HYDRATASE, MITOCHONDRIAL"/>
    <property type="match status" value="1"/>
</dbReference>
<sequence length="447" mass="48805">MSDRFEAFGARAPEFDGDLDGDRAALARYAAAGEELLAALPSRPGRDATQRRSAEAVLAACRACRRDFLGRHTEAVYDLLTDGRTRQVRLPELVYTAADRFPGLVPTRAQMAEELARIQADKDGREIDQGVFAGAVLRSPVAGRHLVETMLTPTECALDLLETFRRTGRVELGTVEVERIGHGAYLTFRNTGCLNAEDNRLIRDLETAVDLALLDDEVRVGVLRGGEVDHPRYHGRRVFSAGINLKDLRNGAISLIDFLLGRELGYIHKMLRGLLVDPAPGAWSDRTVSKPWVAAVDSFAIGGGMQLLLVMDRVIAETDAYFSLPAAEEGIVPGLGNLRLTRLTGARPARRIILGGARIAAGDPQADLLCDEVVSAGEMAGAVERAVRELGVPAVATNRRMLNLAEEPVDLFREYLAEFAVAQVARAYSDDVLAKVERRWQRSQARG</sequence>
<dbReference type="NCBIfam" id="NF042432">
    <property type="entry name" value="DHPACoAdixog_DpgC"/>
    <property type="match status" value="1"/>
</dbReference>
<protein>
    <submittedName>
        <fullName evidence="1">Enoyl-CoA hydratase/isomerase family protein</fullName>
    </submittedName>
</protein>
<dbReference type="CDD" id="cd06558">
    <property type="entry name" value="crotonase-like"/>
    <property type="match status" value="1"/>
</dbReference>
<dbReference type="Gene3D" id="1.20.58.1300">
    <property type="match status" value="1"/>
</dbReference>
<dbReference type="Gene3D" id="3.90.226.10">
    <property type="entry name" value="2-enoyl-CoA Hydratase, Chain A, domain 1"/>
    <property type="match status" value="1"/>
</dbReference>
<dbReference type="EMBL" id="JANFNG010000022">
    <property type="protein sequence ID" value="MCQ4083507.1"/>
    <property type="molecule type" value="Genomic_DNA"/>
</dbReference>
<dbReference type="Proteomes" id="UP001057702">
    <property type="component" value="Unassembled WGS sequence"/>
</dbReference>
<keyword evidence="2" id="KW-1185">Reference proteome</keyword>
<gene>
    <name evidence="1" type="ORF">NGB36_23650</name>
</gene>